<evidence type="ECO:0000256" key="1">
    <source>
        <dbReference type="ARBA" id="ARBA00004141"/>
    </source>
</evidence>
<feature type="compositionally biased region" description="Basic and acidic residues" evidence="5">
    <location>
        <begin position="420"/>
        <end position="442"/>
    </location>
</feature>
<dbReference type="EMBL" id="JAPDMQ010000403">
    <property type="protein sequence ID" value="KAK0525333.1"/>
    <property type="molecule type" value="Genomic_DNA"/>
</dbReference>
<organism evidence="7 8">
    <name type="scientific">Tilletia horrida</name>
    <dbReference type="NCBI Taxonomy" id="155126"/>
    <lineage>
        <taxon>Eukaryota</taxon>
        <taxon>Fungi</taxon>
        <taxon>Dikarya</taxon>
        <taxon>Basidiomycota</taxon>
        <taxon>Ustilaginomycotina</taxon>
        <taxon>Exobasidiomycetes</taxon>
        <taxon>Tilletiales</taxon>
        <taxon>Tilletiaceae</taxon>
        <taxon>Tilletia</taxon>
    </lineage>
</organism>
<evidence type="ECO:0000256" key="2">
    <source>
        <dbReference type="ARBA" id="ARBA00022692"/>
    </source>
</evidence>
<evidence type="ECO:0000313" key="8">
    <source>
        <dbReference type="Proteomes" id="UP001176521"/>
    </source>
</evidence>
<keyword evidence="8" id="KW-1185">Reference proteome</keyword>
<feature type="compositionally biased region" description="Low complexity" evidence="5">
    <location>
        <begin position="55"/>
        <end position="93"/>
    </location>
</feature>
<dbReference type="PANTHER" id="PTHR38483:SF1">
    <property type="entry name" value="ION TRANSPORT DOMAIN-CONTAINING PROTEIN"/>
    <property type="match status" value="1"/>
</dbReference>
<feature type="compositionally biased region" description="Gly residues" evidence="5">
    <location>
        <begin position="444"/>
        <end position="467"/>
    </location>
</feature>
<sequence length="491" mass="50843">MYGSANTAHTRDQHQQHPYASSSSASSSSTTNSYLAAQQQQQYRFRASPTGGMSGAASTEAAGAAGGTHAQSQQQQQQQHQQNASYMAANASNTGGGSAGDRTDTVGRGTVLDPYGLEFNGGGAGAGAGLPMPATAASQSGWGASFARPARSHYFLSRSEIVKGVANRFVHSTAYLYFYGGMAAASLLTVFLSLLQDCPGTLFYSLELAINLLLIAEVGIRLFAFGKQFWKSTFNIIDLCLVVFCALTLLVIFFSHECSPYRGGGTGVGGRYGSISDGDPSYDDNDGAHHRQGGGGRGGKSEELLDSILLIIRNAMQCFRLVSVVRRSRQNVNSRVANIDLASAAAARGNDSDLYGYDYGASGQGGPAGGHSDADQPYGTMGGPGSGGRVGGIGAGAGGFNRAARFSLDIDLQDEGALARERMADGGDPAERRRRAERERWRTGLGGAGSGGAALGGGGGAGGGLGLGYKDSAPDEQRALFDADDDDDEEL</sequence>
<feature type="region of interest" description="Disordered" evidence="5">
    <location>
        <begin position="1"/>
        <end position="107"/>
    </location>
</feature>
<dbReference type="Proteomes" id="UP001176521">
    <property type="component" value="Unassembled WGS sequence"/>
</dbReference>
<feature type="compositionally biased region" description="Basic and acidic residues" evidence="5">
    <location>
        <begin position="472"/>
        <end position="481"/>
    </location>
</feature>
<gene>
    <name evidence="7" type="ORF">OC842_005530</name>
</gene>
<feature type="transmembrane region" description="Helical" evidence="6">
    <location>
        <begin position="202"/>
        <end position="224"/>
    </location>
</feature>
<dbReference type="AlphaFoldDB" id="A0AAN6JIC3"/>
<accession>A0AAN6JIC3</accession>
<feature type="region of interest" description="Disordered" evidence="5">
    <location>
        <begin position="281"/>
        <end position="300"/>
    </location>
</feature>
<reference evidence="7" key="1">
    <citation type="journal article" date="2023" name="PhytoFront">
        <title>Draft Genome Resources of Seven Strains of Tilletia horrida, Causal Agent of Kernel Smut of Rice.</title>
        <authorList>
            <person name="Khanal S."/>
            <person name="Antony Babu S."/>
            <person name="Zhou X.G."/>
        </authorList>
    </citation>
    <scope>NUCLEOTIDE SEQUENCE</scope>
    <source>
        <strain evidence="7">TX3</strain>
    </source>
</reference>
<proteinExistence type="predicted"/>
<comment type="caution">
    <text evidence="7">The sequence shown here is derived from an EMBL/GenBank/DDBJ whole genome shotgun (WGS) entry which is preliminary data.</text>
</comment>
<protein>
    <recommendedName>
        <fullName evidence="9">Ion transport domain-containing protein</fullName>
    </recommendedName>
</protein>
<dbReference type="PANTHER" id="PTHR38483">
    <property type="entry name" value="CHROMOSOME 1, WHOLE GENOME SHOTGUN SEQUENCE"/>
    <property type="match status" value="1"/>
</dbReference>
<feature type="compositionally biased region" description="Acidic residues" evidence="5">
    <location>
        <begin position="482"/>
        <end position="491"/>
    </location>
</feature>
<evidence type="ECO:0008006" key="9">
    <source>
        <dbReference type="Google" id="ProtNLM"/>
    </source>
</evidence>
<feature type="transmembrane region" description="Helical" evidence="6">
    <location>
        <begin position="236"/>
        <end position="254"/>
    </location>
</feature>
<evidence type="ECO:0000313" key="7">
    <source>
        <dbReference type="EMBL" id="KAK0525333.1"/>
    </source>
</evidence>
<evidence type="ECO:0000256" key="3">
    <source>
        <dbReference type="ARBA" id="ARBA00022989"/>
    </source>
</evidence>
<feature type="region of interest" description="Disordered" evidence="5">
    <location>
        <begin position="420"/>
        <end position="491"/>
    </location>
</feature>
<evidence type="ECO:0000256" key="4">
    <source>
        <dbReference type="ARBA" id="ARBA00023136"/>
    </source>
</evidence>
<keyword evidence="2 6" id="KW-0812">Transmembrane</keyword>
<name>A0AAN6JIC3_9BASI</name>
<comment type="subcellular location">
    <subcellularLocation>
        <location evidence="1">Membrane</location>
        <topology evidence="1">Multi-pass membrane protein</topology>
    </subcellularLocation>
</comment>
<feature type="compositionally biased region" description="Low complexity" evidence="5">
    <location>
        <begin position="20"/>
        <end position="29"/>
    </location>
</feature>
<feature type="transmembrane region" description="Helical" evidence="6">
    <location>
        <begin position="176"/>
        <end position="196"/>
    </location>
</feature>
<keyword evidence="3 6" id="KW-1133">Transmembrane helix</keyword>
<keyword evidence="4 6" id="KW-0472">Membrane</keyword>
<evidence type="ECO:0000256" key="5">
    <source>
        <dbReference type="SAM" id="MobiDB-lite"/>
    </source>
</evidence>
<dbReference type="GO" id="GO:0016020">
    <property type="term" value="C:membrane"/>
    <property type="evidence" value="ECO:0007669"/>
    <property type="project" value="UniProtKB-SubCell"/>
</dbReference>
<evidence type="ECO:0000256" key="6">
    <source>
        <dbReference type="SAM" id="Phobius"/>
    </source>
</evidence>
<dbReference type="InterPro" id="IPR027359">
    <property type="entry name" value="Volt_channel_dom_sf"/>
</dbReference>
<dbReference type="Gene3D" id="1.20.120.350">
    <property type="entry name" value="Voltage-gated potassium channels. Chain C"/>
    <property type="match status" value="1"/>
</dbReference>